<reference evidence="5" key="2">
    <citation type="submission" date="2020-09" db="EMBL/GenBank/DDBJ databases">
        <authorList>
            <person name="Sun Q."/>
            <person name="Zhou Y."/>
        </authorList>
    </citation>
    <scope>NUCLEOTIDE SEQUENCE</scope>
    <source>
        <strain evidence="5">CGMCC 4.7278</strain>
    </source>
</reference>
<reference evidence="5" key="1">
    <citation type="journal article" date="2014" name="Int. J. Syst. Evol. Microbiol.">
        <title>Complete genome sequence of Corynebacterium casei LMG S-19264T (=DSM 44701T), isolated from a smear-ripened cheese.</title>
        <authorList>
            <consortium name="US DOE Joint Genome Institute (JGI-PGF)"/>
            <person name="Walter F."/>
            <person name="Albersmeier A."/>
            <person name="Kalinowski J."/>
            <person name="Ruckert C."/>
        </authorList>
    </citation>
    <scope>NUCLEOTIDE SEQUENCE</scope>
    <source>
        <strain evidence="5">CGMCC 4.7278</strain>
    </source>
</reference>
<proteinExistence type="predicted"/>
<sequence length="296" mass="31326">MRKFAMVCVLLVGLGFLAGCGGEEVSDSAGAPNPASAPVAPGFREQSGPGDQNKQQTVDRKEVVTGSVDMTATDPIAAAASITGRVTELGGRVDERTEQPASEKRNARATLSVRVPADKTEALLTGLADTGDVTRVSTSRADVTMQWEDLDARIRALQASVDRLRTLMATASNTADLIAAESALSSRQGELDSLTGQKRQLDEQIALSTITITVTAPSDRTPSDPDSFWDGVVAGWNSLVDWLQDAVVFAGSAVPWLGLFGIIGGIAWFAWRLVRRGGRKERPGADSAGDDQTEQQ</sequence>
<dbReference type="Pfam" id="PF14257">
    <property type="entry name" value="DUF4349"/>
    <property type="match status" value="1"/>
</dbReference>
<evidence type="ECO:0000313" key="6">
    <source>
        <dbReference type="Proteomes" id="UP000612956"/>
    </source>
</evidence>
<dbReference type="AlphaFoldDB" id="A0A917QMF8"/>
<feature type="region of interest" description="Disordered" evidence="1">
    <location>
        <begin position="25"/>
        <end position="69"/>
    </location>
</feature>
<keyword evidence="2" id="KW-1133">Transmembrane helix</keyword>
<feature type="domain" description="DUF4349" evidence="4">
    <location>
        <begin position="60"/>
        <end position="268"/>
    </location>
</feature>
<keyword evidence="2" id="KW-0472">Membrane</keyword>
<comment type="caution">
    <text evidence="5">The sequence shown here is derived from an EMBL/GenBank/DDBJ whole genome shotgun (WGS) entry which is preliminary data.</text>
</comment>
<name>A0A917QMF8_9NOCA</name>
<feature type="transmembrane region" description="Helical" evidence="2">
    <location>
        <begin position="253"/>
        <end position="274"/>
    </location>
</feature>
<organism evidence="5 6">
    <name type="scientific">Nocardia camponoti</name>
    <dbReference type="NCBI Taxonomy" id="1616106"/>
    <lineage>
        <taxon>Bacteria</taxon>
        <taxon>Bacillati</taxon>
        <taxon>Actinomycetota</taxon>
        <taxon>Actinomycetes</taxon>
        <taxon>Mycobacteriales</taxon>
        <taxon>Nocardiaceae</taxon>
        <taxon>Nocardia</taxon>
    </lineage>
</organism>
<keyword evidence="2" id="KW-0812">Transmembrane</keyword>
<evidence type="ECO:0000313" key="5">
    <source>
        <dbReference type="EMBL" id="GGK56731.1"/>
    </source>
</evidence>
<feature type="signal peptide" evidence="3">
    <location>
        <begin position="1"/>
        <end position="18"/>
    </location>
</feature>
<evidence type="ECO:0000256" key="2">
    <source>
        <dbReference type="SAM" id="Phobius"/>
    </source>
</evidence>
<dbReference type="RefSeq" id="WP_229684028.1">
    <property type="nucleotide sequence ID" value="NZ_BMMW01000003.1"/>
</dbReference>
<gene>
    <name evidence="5" type="ORF">GCM10011591_31070</name>
</gene>
<evidence type="ECO:0000256" key="3">
    <source>
        <dbReference type="SAM" id="SignalP"/>
    </source>
</evidence>
<accession>A0A917QMF8</accession>
<dbReference type="Proteomes" id="UP000612956">
    <property type="component" value="Unassembled WGS sequence"/>
</dbReference>
<dbReference type="PROSITE" id="PS51257">
    <property type="entry name" value="PROKAR_LIPOPROTEIN"/>
    <property type="match status" value="1"/>
</dbReference>
<evidence type="ECO:0000259" key="4">
    <source>
        <dbReference type="Pfam" id="PF14257"/>
    </source>
</evidence>
<dbReference type="InterPro" id="IPR025645">
    <property type="entry name" value="DUF4349"/>
</dbReference>
<dbReference type="EMBL" id="BMMW01000003">
    <property type="protein sequence ID" value="GGK56731.1"/>
    <property type="molecule type" value="Genomic_DNA"/>
</dbReference>
<feature type="chain" id="PRO_5038885726" description="DUF4349 domain-containing protein" evidence="3">
    <location>
        <begin position="19"/>
        <end position="296"/>
    </location>
</feature>
<keyword evidence="6" id="KW-1185">Reference proteome</keyword>
<keyword evidence="3" id="KW-0732">Signal</keyword>
<protein>
    <recommendedName>
        <fullName evidence="4">DUF4349 domain-containing protein</fullName>
    </recommendedName>
</protein>
<evidence type="ECO:0000256" key="1">
    <source>
        <dbReference type="SAM" id="MobiDB-lite"/>
    </source>
</evidence>